<dbReference type="NCBIfam" id="TIGR02937">
    <property type="entry name" value="sigma70-ECF"/>
    <property type="match status" value="1"/>
</dbReference>
<dbReference type="AlphaFoldDB" id="A0A1G6R110"/>
<dbReference type="SUPFAM" id="SSF88946">
    <property type="entry name" value="Sigma2 domain of RNA polymerase sigma factors"/>
    <property type="match status" value="1"/>
</dbReference>
<keyword evidence="5" id="KW-0175">Coiled coil</keyword>
<dbReference type="GO" id="GO:0006352">
    <property type="term" value="P:DNA-templated transcription initiation"/>
    <property type="evidence" value="ECO:0007669"/>
    <property type="project" value="InterPro"/>
</dbReference>
<dbReference type="Pfam" id="PF08281">
    <property type="entry name" value="Sigma70_r4_2"/>
    <property type="match status" value="1"/>
</dbReference>
<dbReference type="InterPro" id="IPR014327">
    <property type="entry name" value="RNA_pol_sigma70_bacteroid"/>
</dbReference>
<gene>
    <name evidence="8" type="ORF">SAMN04487894_105100</name>
</gene>
<dbReference type="Proteomes" id="UP000198757">
    <property type="component" value="Unassembled WGS sequence"/>
</dbReference>
<dbReference type="InterPro" id="IPR014284">
    <property type="entry name" value="RNA_pol_sigma-70_dom"/>
</dbReference>
<evidence type="ECO:0000313" key="8">
    <source>
        <dbReference type="EMBL" id="SDC98191.1"/>
    </source>
</evidence>
<dbReference type="PANTHER" id="PTHR43133">
    <property type="entry name" value="RNA POLYMERASE ECF-TYPE SIGMA FACTO"/>
    <property type="match status" value="1"/>
</dbReference>
<keyword evidence="4" id="KW-0804">Transcription</keyword>
<protein>
    <submittedName>
        <fullName evidence="8">RNA polymerase sigma-70 factor, ECF subfamily</fullName>
    </submittedName>
</protein>
<dbReference type="InterPro" id="IPR013249">
    <property type="entry name" value="RNA_pol_sigma70_r4_t2"/>
</dbReference>
<feature type="domain" description="RNA polymerase sigma factor 70 region 4 type 2" evidence="7">
    <location>
        <begin position="123"/>
        <end position="168"/>
    </location>
</feature>
<accession>A0A1G6R110</accession>
<keyword evidence="3" id="KW-0731">Sigma factor</keyword>
<dbReference type="Gene3D" id="1.10.1740.10">
    <property type="match status" value="1"/>
</dbReference>
<comment type="similarity">
    <text evidence="1">Belongs to the sigma-70 factor family. ECF subfamily.</text>
</comment>
<dbReference type="InterPro" id="IPR036388">
    <property type="entry name" value="WH-like_DNA-bd_sf"/>
</dbReference>
<keyword evidence="9" id="KW-1185">Reference proteome</keyword>
<dbReference type="OrthoDB" id="799938at2"/>
<evidence type="ECO:0000256" key="1">
    <source>
        <dbReference type="ARBA" id="ARBA00010641"/>
    </source>
</evidence>
<dbReference type="Pfam" id="PF04542">
    <property type="entry name" value="Sigma70_r2"/>
    <property type="match status" value="1"/>
</dbReference>
<feature type="coiled-coil region" evidence="5">
    <location>
        <begin position="83"/>
        <end position="110"/>
    </location>
</feature>
<dbReference type="PANTHER" id="PTHR43133:SF46">
    <property type="entry name" value="RNA POLYMERASE SIGMA-70 FACTOR ECF SUBFAMILY"/>
    <property type="match status" value="1"/>
</dbReference>
<evidence type="ECO:0000313" key="9">
    <source>
        <dbReference type="Proteomes" id="UP000198757"/>
    </source>
</evidence>
<sequence length="194" mass="22578">MEVTTGVLLGRIVSGDERAFRQLYNRYHQQIYAIGYYLSRSQTIAEDIVQDVFLKIWDKRAELREVRQFEGWLKIIVKNHTLNVLEKAAKERLTRKVQQEQERAALAETLLAPKLEQKEINHLIQKAIDRLPPQQKKAYLLSRQEGFKVAEIAEIMDLSIYTVKNHLKVATASIIAFCKRNMELVITMVLLSKK</sequence>
<dbReference type="Gene3D" id="1.10.10.10">
    <property type="entry name" value="Winged helix-like DNA-binding domain superfamily/Winged helix DNA-binding domain"/>
    <property type="match status" value="1"/>
</dbReference>
<dbReference type="SUPFAM" id="SSF88659">
    <property type="entry name" value="Sigma3 and sigma4 domains of RNA polymerase sigma factors"/>
    <property type="match status" value="1"/>
</dbReference>
<dbReference type="NCBIfam" id="TIGR02985">
    <property type="entry name" value="Sig70_bacteroi1"/>
    <property type="match status" value="1"/>
</dbReference>
<dbReference type="RefSeq" id="WP_090390089.1">
    <property type="nucleotide sequence ID" value="NZ_FMZO01000005.1"/>
</dbReference>
<organism evidence="8 9">
    <name type="scientific">Niabella drilacis (strain DSM 25811 / CCM 8410 / CCUG 62505 / LMG 26954 / E90)</name>
    <dbReference type="NCBI Taxonomy" id="1285928"/>
    <lineage>
        <taxon>Bacteria</taxon>
        <taxon>Pseudomonadati</taxon>
        <taxon>Bacteroidota</taxon>
        <taxon>Chitinophagia</taxon>
        <taxon>Chitinophagales</taxon>
        <taxon>Chitinophagaceae</taxon>
        <taxon>Niabella</taxon>
    </lineage>
</organism>
<dbReference type="STRING" id="1285928.SAMN04487894_105100"/>
<dbReference type="GO" id="GO:0003677">
    <property type="term" value="F:DNA binding"/>
    <property type="evidence" value="ECO:0007669"/>
    <property type="project" value="InterPro"/>
</dbReference>
<dbReference type="InterPro" id="IPR013324">
    <property type="entry name" value="RNA_pol_sigma_r3/r4-like"/>
</dbReference>
<dbReference type="EMBL" id="FMZO01000005">
    <property type="protein sequence ID" value="SDC98191.1"/>
    <property type="molecule type" value="Genomic_DNA"/>
</dbReference>
<evidence type="ECO:0000256" key="3">
    <source>
        <dbReference type="ARBA" id="ARBA00023082"/>
    </source>
</evidence>
<dbReference type="InterPro" id="IPR039425">
    <property type="entry name" value="RNA_pol_sigma-70-like"/>
</dbReference>
<reference evidence="9" key="1">
    <citation type="submission" date="2016-10" db="EMBL/GenBank/DDBJ databases">
        <authorList>
            <person name="Varghese N."/>
            <person name="Submissions S."/>
        </authorList>
    </citation>
    <scope>NUCLEOTIDE SEQUENCE [LARGE SCALE GENOMIC DNA]</scope>
    <source>
        <strain evidence="9">DSM 25811 / CCM 8410 / LMG 26954 / E90</strain>
    </source>
</reference>
<evidence type="ECO:0000256" key="4">
    <source>
        <dbReference type="ARBA" id="ARBA00023163"/>
    </source>
</evidence>
<evidence type="ECO:0000256" key="2">
    <source>
        <dbReference type="ARBA" id="ARBA00023015"/>
    </source>
</evidence>
<evidence type="ECO:0000256" key="5">
    <source>
        <dbReference type="SAM" id="Coils"/>
    </source>
</evidence>
<proteinExistence type="inferred from homology"/>
<keyword evidence="2" id="KW-0805">Transcription regulation</keyword>
<dbReference type="InterPro" id="IPR013325">
    <property type="entry name" value="RNA_pol_sigma_r2"/>
</dbReference>
<evidence type="ECO:0000259" key="6">
    <source>
        <dbReference type="Pfam" id="PF04542"/>
    </source>
</evidence>
<dbReference type="GO" id="GO:0016987">
    <property type="term" value="F:sigma factor activity"/>
    <property type="evidence" value="ECO:0007669"/>
    <property type="project" value="UniProtKB-KW"/>
</dbReference>
<evidence type="ECO:0000259" key="7">
    <source>
        <dbReference type="Pfam" id="PF08281"/>
    </source>
</evidence>
<dbReference type="InterPro" id="IPR007627">
    <property type="entry name" value="RNA_pol_sigma70_r2"/>
</dbReference>
<feature type="domain" description="RNA polymerase sigma-70 region 2" evidence="6">
    <location>
        <begin position="23"/>
        <end position="89"/>
    </location>
</feature>
<name>A0A1G6R110_NIADE</name>